<organism evidence="1 2">
    <name type="scientific">Mucilaginibacter gracilis</name>
    <dbReference type="NCBI Taxonomy" id="423350"/>
    <lineage>
        <taxon>Bacteria</taxon>
        <taxon>Pseudomonadati</taxon>
        <taxon>Bacteroidota</taxon>
        <taxon>Sphingobacteriia</taxon>
        <taxon>Sphingobacteriales</taxon>
        <taxon>Sphingobacteriaceae</taxon>
        <taxon>Mucilaginibacter</taxon>
    </lineage>
</organism>
<dbReference type="AlphaFoldDB" id="A0A495IW63"/>
<evidence type="ECO:0000313" key="1">
    <source>
        <dbReference type="EMBL" id="RKR80109.1"/>
    </source>
</evidence>
<protein>
    <submittedName>
        <fullName evidence="1">Uncharacterized protein</fullName>
    </submittedName>
</protein>
<dbReference type="EMBL" id="RBKU01000001">
    <property type="protein sequence ID" value="RKR80109.1"/>
    <property type="molecule type" value="Genomic_DNA"/>
</dbReference>
<evidence type="ECO:0000313" key="2">
    <source>
        <dbReference type="Proteomes" id="UP000268007"/>
    </source>
</evidence>
<dbReference type="Proteomes" id="UP000268007">
    <property type="component" value="Unassembled WGS sequence"/>
</dbReference>
<gene>
    <name evidence="1" type="ORF">BDD43_0204</name>
</gene>
<name>A0A495IW63_9SPHI</name>
<proteinExistence type="predicted"/>
<comment type="caution">
    <text evidence="1">The sequence shown here is derived from an EMBL/GenBank/DDBJ whole genome shotgun (WGS) entry which is preliminary data.</text>
</comment>
<accession>A0A495IW63</accession>
<reference evidence="1 2" key="1">
    <citation type="submission" date="2018-10" db="EMBL/GenBank/DDBJ databases">
        <title>Genomic Encyclopedia of Archaeal and Bacterial Type Strains, Phase II (KMG-II): from individual species to whole genera.</title>
        <authorList>
            <person name="Goeker M."/>
        </authorList>
    </citation>
    <scope>NUCLEOTIDE SEQUENCE [LARGE SCALE GENOMIC DNA]</scope>
    <source>
        <strain evidence="1 2">DSM 18602</strain>
    </source>
</reference>
<sequence length="116" mass="13323">MNKNYSSVLDILWSIISPIQPRKIVFYGLEDRINRIKEITVAIALVNKLLGVKKIWTESQLSNLSSMEVATSKHEFSCLICFFLQIYVYTFSNTFSKTVATQKRREHLSLSDGETS</sequence>
<keyword evidence="2" id="KW-1185">Reference proteome</keyword>